<keyword evidence="1" id="KW-0472">Membrane</keyword>
<dbReference type="PATRIC" id="fig|220754.4.peg.2965"/>
<keyword evidence="3" id="KW-1185">Reference proteome</keyword>
<organism evidence="2 3">
    <name type="scientific">Jeotgalibacillus campisalis</name>
    <dbReference type="NCBI Taxonomy" id="220754"/>
    <lineage>
        <taxon>Bacteria</taxon>
        <taxon>Bacillati</taxon>
        <taxon>Bacillota</taxon>
        <taxon>Bacilli</taxon>
        <taxon>Bacillales</taxon>
        <taxon>Caryophanaceae</taxon>
        <taxon>Jeotgalibacillus</taxon>
    </lineage>
</organism>
<sequence>MILIVLRLVITALILYLLYKGIKYLFDPKRKLELAHDKEEYYFYDDAKNVRKNFFLTYKGVLFQGEKYLGESDRSFEVLSIFVWTKDPSKLHGFTVEDFLFLETDIKSSYPMAQIDWKSPIKELMIKAKKEEETR</sequence>
<evidence type="ECO:0000313" key="3">
    <source>
        <dbReference type="Proteomes" id="UP000031972"/>
    </source>
</evidence>
<keyword evidence="1" id="KW-1133">Transmembrane helix</keyword>
<protein>
    <recommendedName>
        <fullName evidence="4">Sigma-w pathway protein ysdB</fullName>
    </recommendedName>
</protein>
<keyword evidence="1" id="KW-0812">Transmembrane</keyword>
<proteinExistence type="predicted"/>
<evidence type="ECO:0000256" key="1">
    <source>
        <dbReference type="SAM" id="Phobius"/>
    </source>
</evidence>
<comment type="caution">
    <text evidence="2">The sequence shown here is derived from an EMBL/GenBank/DDBJ whole genome shotgun (WGS) entry which is preliminary data.</text>
</comment>
<dbReference type="EMBL" id="JXRR01000017">
    <property type="protein sequence ID" value="KIL46278.1"/>
    <property type="molecule type" value="Genomic_DNA"/>
</dbReference>
<dbReference type="RefSeq" id="WP_198134257.1">
    <property type="nucleotide sequence ID" value="NZ_JXRR01000017.1"/>
</dbReference>
<dbReference type="Proteomes" id="UP000031972">
    <property type="component" value="Unassembled WGS sequence"/>
</dbReference>
<feature type="transmembrane region" description="Helical" evidence="1">
    <location>
        <begin position="6"/>
        <end position="26"/>
    </location>
</feature>
<name>A0A0C2VQI9_9BACL</name>
<dbReference type="AlphaFoldDB" id="A0A0C2VQI9"/>
<evidence type="ECO:0008006" key="4">
    <source>
        <dbReference type="Google" id="ProtNLM"/>
    </source>
</evidence>
<evidence type="ECO:0000313" key="2">
    <source>
        <dbReference type="EMBL" id="KIL46278.1"/>
    </source>
</evidence>
<accession>A0A0C2VQI9</accession>
<gene>
    <name evidence="2" type="ORF">KR50_29530</name>
</gene>
<reference evidence="2 3" key="1">
    <citation type="submission" date="2015-01" db="EMBL/GenBank/DDBJ databases">
        <title>Jeotgalibacillus campisalis genome sequencing.</title>
        <authorList>
            <person name="Goh K.M."/>
            <person name="Chan K.-G."/>
            <person name="Yaakop A.S."/>
            <person name="Ee R."/>
            <person name="Gan H.M."/>
            <person name="Chan C.S."/>
        </authorList>
    </citation>
    <scope>NUCLEOTIDE SEQUENCE [LARGE SCALE GENOMIC DNA]</scope>
    <source>
        <strain evidence="2 3">SF-57</strain>
    </source>
</reference>